<reference evidence="2" key="2">
    <citation type="submission" date="2021-09" db="EMBL/GenBank/DDBJ databases">
        <authorList>
            <person name="Jia N."/>
            <person name="Wang J."/>
            <person name="Shi W."/>
            <person name="Du L."/>
            <person name="Sun Y."/>
            <person name="Zhan W."/>
            <person name="Jiang J."/>
            <person name="Wang Q."/>
            <person name="Zhang B."/>
            <person name="Ji P."/>
            <person name="Sakyi L.B."/>
            <person name="Cui X."/>
            <person name="Yuan T."/>
            <person name="Jiang B."/>
            <person name="Yang W."/>
            <person name="Lam T.T.-Y."/>
            <person name="Chang Q."/>
            <person name="Ding S."/>
            <person name="Wang X."/>
            <person name="Zhu J."/>
            <person name="Ruan X."/>
            <person name="Zhao L."/>
            <person name="Wei J."/>
            <person name="Que T."/>
            <person name="Du C."/>
            <person name="Cheng J."/>
            <person name="Dai P."/>
            <person name="Han X."/>
            <person name="Huang E."/>
            <person name="Gao Y."/>
            <person name="Liu J."/>
            <person name="Shao H."/>
            <person name="Ye R."/>
            <person name="Li L."/>
            <person name="Wei W."/>
            <person name="Wang X."/>
            <person name="Wang C."/>
            <person name="Huo Q."/>
            <person name="Li W."/>
            <person name="Guo W."/>
            <person name="Chen H."/>
            <person name="Chen S."/>
            <person name="Zhou L."/>
            <person name="Zhou L."/>
            <person name="Ni X."/>
            <person name="Tian J."/>
            <person name="Zhou Y."/>
            <person name="Sheng Y."/>
            <person name="Liu T."/>
            <person name="Pan Y."/>
            <person name="Xia L."/>
            <person name="Li J."/>
            <person name="Zhao F."/>
            <person name="Cao W."/>
        </authorList>
    </citation>
    <scope>NUCLEOTIDE SEQUENCE</scope>
    <source>
        <strain evidence="2">Rmic-2018</strain>
        <tissue evidence="2">Larvae</tissue>
    </source>
</reference>
<organism evidence="2 3">
    <name type="scientific">Rhipicephalus microplus</name>
    <name type="common">Cattle tick</name>
    <name type="synonym">Boophilus microplus</name>
    <dbReference type="NCBI Taxonomy" id="6941"/>
    <lineage>
        <taxon>Eukaryota</taxon>
        <taxon>Metazoa</taxon>
        <taxon>Ecdysozoa</taxon>
        <taxon>Arthropoda</taxon>
        <taxon>Chelicerata</taxon>
        <taxon>Arachnida</taxon>
        <taxon>Acari</taxon>
        <taxon>Parasitiformes</taxon>
        <taxon>Ixodida</taxon>
        <taxon>Ixodoidea</taxon>
        <taxon>Ixodidae</taxon>
        <taxon>Rhipicephalinae</taxon>
        <taxon>Rhipicephalus</taxon>
        <taxon>Boophilus</taxon>
    </lineage>
</organism>
<dbReference type="Proteomes" id="UP000821866">
    <property type="component" value="Chromosome 7"/>
</dbReference>
<evidence type="ECO:0000256" key="1">
    <source>
        <dbReference type="SAM" id="MobiDB-lite"/>
    </source>
</evidence>
<dbReference type="EMBL" id="JABSTU010000009">
    <property type="protein sequence ID" value="KAH8021200.1"/>
    <property type="molecule type" value="Genomic_DNA"/>
</dbReference>
<name>A0A9J6DH10_RHIMP</name>
<reference evidence="2" key="1">
    <citation type="journal article" date="2020" name="Cell">
        <title>Large-Scale Comparative Analyses of Tick Genomes Elucidate Their Genetic Diversity and Vector Capacities.</title>
        <authorList>
            <consortium name="Tick Genome and Microbiome Consortium (TIGMIC)"/>
            <person name="Jia N."/>
            <person name="Wang J."/>
            <person name="Shi W."/>
            <person name="Du L."/>
            <person name="Sun Y."/>
            <person name="Zhan W."/>
            <person name="Jiang J.F."/>
            <person name="Wang Q."/>
            <person name="Zhang B."/>
            <person name="Ji P."/>
            <person name="Bell-Sakyi L."/>
            <person name="Cui X.M."/>
            <person name="Yuan T.T."/>
            <person name="Jiang B.G."/>
            <person name="Yang W.F."/>
            <person name="Lam T.T."/>
            <person name="Chang Q.C."/>
            <person name="Ding S.J."/>
            <person name="Wang X.J."/>
            <person name="Zhu J.G."/>
            <person name="Ruan X.D."/>
            <person name="Zhao L."/>
            <person name="Wei J.T."/>
            <person name="Ye R.Z."/>
            <person name="Que T.C."/>
            <person name="Du C.H."/>
            <person name="Zhou Y.H."/>
            <person name="Cheng J.X."/>
            <person name="Dai P.F."/>
            <person name="Guo W.B."/>
            <person name="Han X.H."/>
            <person name="Huang E.J."/>
            <person name="Li L.F."/>
            <person name="Wei W."/>
            <person name="Gao Y.C."/>
            <person name="Liu J.Z."/>
            <person name="Shao H.Z."/>
            <person name="Wang X."/>
            <person name="Wang C.C."/>
            <person name="Yang T.C."/>
            <person name="Huo Q.B."/>
            <person name="Li W."/>
            <person name="Chen H.Y."/>
            <person name="Chen S.E."/>
            <person name="Zhou L.G."/>
            <person name="Ni X.B."/>
            <person name="Tian J.H."/>
            <person name="Sheng Y."/>
            <person name="Liu T."/>
            <person name="Pan Y.S."/>
            <person name="Xia L.Y."/>
            <person name="Li J."/>
            <person name="Zhao F."/>
            <person name="Cao W.C."/>
        </authorList>
    </citation>
    <scope>NUCLEOTIDE SEQUENCE</scope>
    <source>
        <strain evidence="2">Rmic-2018</strain>
    </source>
</reference>
<accession>A0A9J6DH10</accession>
<gene>
    <name evidence="2" type="ORF">HPB51_013301</name>
</gene>
<dbReference type="AlphaFoldDB" id="A0A9J6DH10"/>
<protein>
    <submittedName>
        <fullName evidence="2">Uncharacterized protein</fullName>
    </submittedName>
</protein>
<comment type="caution">
    <text evidence="2">The sequence shown here is derived from an EMBL/GenBank/DDBJ whole genome shotgun (WGS) entry which is preliminary data.</text>
</comment>
<feature type="compositionally biased region" description="Basic and acidic residues" evidence="1">
    <location>
        <begin position="1"/>
        <end position="17"/>
    </location>
</feature>
<proteinExistence type="predicted"/>
<sequence length="328" mass="36764">MTSTDRRSVTGSQDDRRRVPRGWRGLESSEEGESKSVGRAKLPYRRGRVRESAHFRDAGVVGGSSESGHLTCSQPPRNRQPLSARNLEHPKKVKTPPSAAVPSPRGSRGSEDGFLYIRSPQCPLRAHTRRLLGSSEQQRIAKETVFSGETFERLRRPASTRSSGYRLQVTRIANTLTCKCYHIAARGNPKEPVTYHGGSNETFRYGSLLRKKSEFYGEERNRKTADGDTRRASSGWRYWATPTVSDDCSINDSRCQGFSQVIPHFHARRRNSICVEPGVVSPAWHDTSRVLNIKEYIVACTGIQPHFTSVACSTLVPGRFVPPTYRDM</sequence>
<feature type="compositionally biased region" description="Polar residues" evidence="1">
    <location>
        <begin position="64"/>
        <end position="83"/>
    </location>
</feature>
<evidence type="ECO:0000313" key="3">
    <source>
        <dbReference type="Proteomes" id="UP000821866"/>
    </source>
</evidence>
<evidence type="ECO:0000313" key="2">
    <source>
        <dbReference type="EMBL" id="KAH8021200.1"/>
    </source>
</evidence>
<feature type="region of interest" description="Disordered" evidence="1">
    <location>
        <begin position="1"/>
        <end position="112"/>
    </location>
</feature>
<keyword evidence="3" id="KW-1185">Reference proteome</keyword>